<dbReference type="AlphaFoldDB" id="A0A927H3R2"/>
<proteinExistence type="predicted"/>
<dbReference type="RefSeq" id="WP_190932211.1">
    <property type="nucleotide sequence ID" value="NZ_JACXJA010000063.1"/>
</dbReference>
<gene>
    <name evidence="2" type="ORF">IDH45_31975</name>
</gene>
<dbReference type="PROSITE" id="PS51819">
    <property type="entry name" value="VOC"/>
    <property type="match status" value="1"/>
</dbReference>
<dbReference type="SUPFAM" id="SSF54593">
    <property type="entry name" value="Glyoxalase/Bleomycin resistance protein/Dihydroxybiphenyl dioxygenase"/>
    <property type="match status" value="1"/>
</dbReference>
<dbReference type="InterPro" id="IPR004360">
    <property type="entry name" value="Glyas_Fos-R_dOase_dom"/>
</dbReference>
<accession>A0A927H3R2</accession>
<dbReference type="Gene3D" id="3.30.720.120">
    <property type="match status" value="1"/>
</dbReference>
<dbReference type="InterPro" id="IPR029068">
    <property type="entry name" value="Glyas_Bleomycin-R_OHBP_Dase"/>
</dbReference>
<dbReference type="PANTHER" id="PTHR34109:SF1">
    <property type="entry name" value="VOC DOMAIN-CONTAINING PROTEIN"/>
    <property type="match status" value="1"/>
</dbReference>
<evidence type="ECO:0000259" key="1">
    <source>
        <dbReference type="PROSITE" id="PS51819"/>
    </source>
</evidence>
<dbReference type="Proteomes" id="UP000639396">
    <property type="component" value="Unassembled WGS sequence"/>
</dbReference>
<dbReference type="EMBL" id="JACXJA010000063">
    <property type="protein sequence ID" value="MBD2866597.1"/>
    <property type="molecule type" value="Genomic_DNA"/>
</dbReference>
<reference evidence="2" key="1">
    <citation type="submission" date="2020-09" db="EMBL/GenBank/DDBJ databases">
        <title>A novel bacterium of genus Paenibacillus, isolated from South China Sea.</title>
        <authorList>
            <person name="Huang H."/>
            <person name="Mo K."/>
            <person name="Hu Y."/>
        </authorList>
    </citation>
    <scope>NUCLEOTIDE SEQUENCE</scope>
    <source>
        <strain evidence="2">IB182363</strain>
    </source>
</reference>
<organism evidence="2 3">
    <name type="scientific">Paenibacillus oceani</name>
    <dbReference type="NCBI Taxonomy" id="2772510"/>
    <lineage>
        <taxon>Bacteria</taxon>
        <taxon>Bacillati</taxon>
        <taxon>Bacillota</taxon>
        <taxon>Bacilli</taxon>
        <taxon>Bacillales</taxon>
        <taxon>Paenibacillaceae</taxon>
        <taxon>Paenibacillus</taxon>
    </lineage>
</organism>
<sequence>MESGNYSPKGYQSVTPYFHVRDAGKLIDFLIQAFQGERLNLHTDDNGFLVHSEVRIGSTIVEVSEAKGEYPARPNTLHIFVEDTDACYRRALDAGARSLYEPADMPYGERSAGVEDPFGNYWYIATFNKGSGSGYY</sequence>
<dbReference type="CDD" id="cd07246">
    <property type="entry name" value="VOC_like"/>
    <property type="match status" value="1"/>
</dbReference>
<dbReference type="Pfam" id="PF00903">
    <property type="entry name" value="Glyoxalase"/>
    <property type="match status" value="1"/>
</dbReference>
<dbReference type="PANTHER" id="PTHR34109">
    <property type="entry name" value="BNAUNNG04460D PROTEIN-RELATED"/>
    <property type="match status" value="1"/>
</dbReference>
<dbReference type="InterPro" id="IPR037523">
    <property type="entry name" value="VOC_core"/>
</dbReference>
<protein>
    <submittedName>
        <fullName evidence="2">VOC family protein</fullName>
    </submittedName>
</protein>
<evidence type="ECO:0000313" key="3">
    <source>
        <dbReference type="Proteomes" id="UP000639396"/>
    </source>
</evidence>
<keyword evidence="3" id="KW-1185">Reference proteome</keyword>
<dbReference type="Gene3D" id="3.30.720.110">
    <property type="match status" value="1"/>
</dbReference>
<evidence type="ECO:0000313" key="2">
    <source>
        <dbReference type="EMBL" id="MBD2866597.1"/>
    </source>
</evidence>
<name>A0A927H3R2_9BACL</name>
<comment type="caution">
    <text evidence="2">The sequence shown here is derived from an EMBL/GenBank/DDBJ whole genome shotgun (WGS) entry which is preliminary data.</text>
</comment>
<feature type="domain" description="VOC" evidence="1">
    <location>
        <begin position="10"/>
        <end position="127"/>
    </location>
</feature>